<dbReference type="SUPFAM" id="SSF52172">
    <property type="entry name" value="CheY-like"/>
    <property type="match status" value="1"/>
</dbReference>
<dbReference type="SUPFAM" id="SSF46894">
    <property type="entry name" value="C-terminal effector domain of the bipartite response regulators"/>
    <property type="match status" value="1"/>
</dbReference>
<dbReference type="PRINTS" id="PR00038">
    <property type="entry name" value="HTHLUXR"/>
</dbReference>
<keyword evidence="1 4" id="KW-0597">Phosphoprotein</keyword>
<dbReference type="Proteomes" id="UP001479520">
    <property type="component" value="Chromosome"/>
</dbReference>
<dbReference type="InterPro" id="IPR016032">
    <property type="entry name" value="Sig_transdc_resp-reg_C-effctor"/>
</dbReference>
<dbReference type="PANTHER" id="PTHR44591:SF14">
    <property type="entry name" value="PROTEIN PILG"/>
    <property type="match status" value="1"/>
</dbReference>
<dbReference type="InterPro" id="IPR011006">
    <property type="entry name" value="CheY-like_superfamily"/>
</dbReference>
<dbReference type="Gene3D" id="3.40.50.2300">
    <property type="match status" value="1"/>
</dbReference>
<dbReference type="PROSITE" id="PS50043">
    <property type="entry name" value="HTH_LUXR_2"/>
    <property type="match status" value="1"/>
</dbReference>
<gene>
    <name evidence="7" type="ORF">AADV58_07405</name>
</gene>
<keyword evidence="2" id="KW-0902">Two-component regulatory system</keyword>
<keyword evidence="3" id="KW-0238">DNA-binding</keyword>
<dbReference type="Gene3D" id="1.10.10.10">
    <property type="entry name" value="Winged helix-like DNA-binding domain superfamily/Winged helix DNA-binding domain"/>
    <property type="match status" value="1"/>
</dbReference>
<evidence type="ECO:0000313" key="8">
    <source>
        <dbReference type="Proteomes" id="UP001479520"/>
    </source>
</evidence>
<dbReference type="RefSeq" id="WP_157272551.1">
    <property type="nucleotide sequence ID" value="NZ_CALFBA010000030.1"/>
</dbReference>
<evidence type="ECO:0000259" key="6">
    <source>
        <dbReference type="PROSITE" id="PS50110"/>
    </source>
</evidence>
<feature type="domain" description="HTH luxR-type" evidence="5">
    <location>
        <begin position="279"/>
        <end position="344"/>
    </location>
</feature>
<evidence type="ECO:0000256" key="2">
    <source>
        <dbReference type="ARBA" id="ARBA00023012"/>
    </source>
</evidence>
<accession>A0ABZ2XNL7</accession>
<dbReference type="Pfam" id="PF00196">
    <property type="entry name" value="GerE"/>
    <property type="match status" value="1"/>
</dbReference>
<dbReference type="SMART" id="SM00448">
    <property type="entry name" value="REC"/>
    <property type="match status" value="1"/>
</dbReference>
<protein>
    <submittedName>
        <fullName evidence="7">Response regulator transcription factor</fullName>
    </submittedName>
</protein>
<evidence type="ECO:0000256" key="3">
    <source>
        <dbReference type="ARBA" id="ARBA00023125"/>
    </source>
</evidence>
<evidence type="ECO:0000256" key="1">
    <source>
        <dbReference type="ARBA" id="ARBA00022553"/>
    </source>
</evidence>
<proteinExistence type="predicted"/>
<dbReference type="EMBL" id="CP151406">
    <property type="protein sequence ID" value="WZJ22965.1"/>
    <property type="molecule type" value="Genomic_DNA"/>
</dbReference>
<dbReference type="CDD" id="cd06170">
    <property type="entry name" value="LuxR_C_like"/>
    <property type="match status" value="1"/>
</dbReference>
<dbReference type="InterPro" id="IPR036388">
    <property type="entry name" value="WH-like_DNA-bd_sf"/>
</dbReference>
<dbReference type="InterPro" id="IPR001789">
    <property type="entry name" value="Sig_transdc_resp-reg_receiver"/>
</dbReference>
<sequence>MTEKCQNAMPEGHGTLLCLESSAARQALLRRIAEVHGLRFQGCRNECEISAALNRGQKFSVMVIAHSTAQGDSLQVVEAVRLSPLHATLPIAFLIGGRELSLARSAMSAGVTEVFLREEHEALVSFVGECAAATSDVNYGGKVLLLEDSESHASYVRHLCEALGMRVDVAADLASAERRYRENSYQLIIVDVVLKDTKSGISFVRDIRQNHESRLPILVMSSFDDVPRRIMAMKSGADDFISKPFTPEEFVWRARKIMERQASYDVARQIDKQGRAAAEDVLLSQLSRRETEIFQMIIAGKGDRAIASDLGISFWTVRGHIQQIFNKTGAINRRELMSRFIRASGRH</sequence>
<name>A0ABZ2XNL7_9RHOO</name>
<reference evidence="7 8" key="1">
    <citation type="submission" date="2024-04" db="EMBL/GenBank/DDBJ databases">
        <title>Dissimilatory iodate-reducing microorganisms contribute to the enrichment of iodine in groundwater.</title>
        <authorList>
            <person name="Jiang Z."/>
        </authorList>
    </citation>
    <scope>NUCLEOTIDE SEQUENCE [LARGE SCALE GENOMIC DNA]</scope>
    <source>
        <strain evidence="7 8">NCP973</strain>
    </source>
</reference>
<feature type="domain" description="Response regulatory" evidence="6">
    <location>
        <begin position="142"/>
        <end position="258"/>
    </location>
</feature>
<dbReference type="PANTHER" id="PTHR44591">
    <property type="entry name" value="STRESS RESPONSE REGULATOR PROTEIN 1"/>
    <property type="match status" value="1"/>
</dbReference>
<keyword evidence="8" id="KW-1185">Reference proteome</keyword>
<dbReference type="InterPro" id="IPR000792">
    <property type="entry name" value="Tscrpt_reg_LuxR_C"/>
</dbReference>
<dbReference type="PROSITE" id="PS50110">
    <property type="entry name" value="RESPONSE_REGULATORY"/>
    <property type="match status" value="1"/>
</dbReference>
<dbReference type="InterPro" id="IPR050595">
    <property type="entry name" value="Bact_response_regulator"/>
</dbReference>
<evidence type="ECO:0000256" key="4">
    <source>
        <dbReference type="PROSITE-ProRule" id="PRU00169"/>
    </source>
</evidence>
<dbReference type="CDD" id="cd00156">
    <property type="entry name" value="REC"/>
    <property type="match status" value="1"/>
</dbReference>
<dbReference type="SMART" id="SM00421">
    <property type="entry name" value="HTH_LUXR"/>
    <property type="match status" value="1"/>
</dbReference>
<organism evidence="7 8">
    <name type="scientific">Azonexus hydrophilus</name>
    <dbReference type="NCBI Taxonomy" id="418702"/>
    <lineage>
        <taxon>Bacteria</taxon>
        <taxon>Pseudomonadati</taxon>
        <taxon>Pseudomonadota</taxon>
        <taxon>Betaproteobacteria</taxon>
        <taxon>Rhodocyclales</taxon>
        <taxon>Azonexaceae</taxon>
        <taxon>Azonexus</taxon>
    </lineage>
</organism>
<feature type="modified residue" description="4-aspartylphosphate" evidence="4">
    <location>
        <position position="191"/>
    </location>
</feature>
<dbReference type="Pfam" id="PF00072">
    <property type="entry name" value="Response_reg"/>
    <property type="match status" value="1"/>
</dbReference>
<evidence type="ECO:0000313" key="7">
    <source>
        <dbReference type="EMBL" id="WZJ22965.1"/>
    </source>
</evidence>
<evidence type="ECO:0000259" key="5">
    <source>
        <dbReference type="PROSITE" id="PS50043"/>
    </source>
</evidence>